<name>A0A2P2NRX4_RHIMU</name>
<proteinExistence type="predicted"/>
<accession>A0A2P2NRX4</accession>
<dbReference type="EMBL" id="GGEC01064700">
    <property type="protein sequence ID" value="MBX45184.1"/>
    <property type="molecule type" value="Transcribed_RNA"/>
</dbReference>
<dbReference type="AlphaFoldDB" id="A0A2P2NRX4"/>
<organism evidence="1">
    <name type="scientific">Rhizophora mucronata</name>
    <name type="common">Asiatic mangrove</name>
    <dbReference type="NCBI Taxonomy" id="61149"/>
    <lineage>
        <taxon>Eukaryota</taxon>
        <taxon>Viridiplantae</taxon>
        <taxon>Streptophyta</taxon>
        <taxon>Embryophyta</taxon>
        <taxon>Tracheophyta</taxon>
        <taxon>Spermatophyta</taxon>
        <taxon>Magnoliopsida</taxon>
        <taxon>eudicotyledons</taxon>
        <taxon>Gunneridae</taxon>
        <taxon>Pentapetalae</taxon>
        <taxon>rosids</taxon>
        <taxon>fabids</taxon>
        <taxon>Malpighiales</taxon>
        <taxon>Rhizophoraceae</taxon>
        <taxon>Rhizophora</taxon>
    </lineage>
</organism>
<sequence length="30" mass="3705">MNTPQEVGWLIWVNDFTHWIYLCSKRLIIK</sequence>
<protein>
    <submittedName>
        <fullName evidence="1">Uncharacterized protein</fullName>
    </submittedName>
</protein>
<reference evidence="1" key="1">
    <citation type="submission" date="2018-02" db="EMBL/GenBank/DDBJ databases">
        <title>Rhizophora mucronata_Transcriptome.</title>
        <authorList>
            <person name="Meera S.P."/>
            <person name="Sreeshan A."/>
            <person name="Augustine A."/>
        </authorList>
    </citation>
    <scope>NUCLEOTIDE SEQUENCE</scope>
    <source>
        <tissue evidence="1">Leaf</tissue>
    </source>
</reference>
<evidence type="ECO:0000313" key="1">
    <source>
        <dbReference type="EMBL" id="MBX45184.1"/>
    </source>
</evidence>